<protein>
    <submittedName>
        <fullName evidence="2">Uncharacterized protein</fullName>
    </submittedName>
</protein>
<evidence type="ECO:0000313" key="3">
    <source>
        <dbReference type="Proteomes" id="UP001239795"/>
    </source>
</evidence>
<reference evidence="2 3" key="1">
    <citation type="submission" date="2016-10" db="EMBL/GenBank/DDBJ databases">
        <title>The genome sequence of Colletotrichum fioriniae PJ7.</title>
        <authorList>
            <person name="Baroncelli R."/>
        </authorList>
    </citation>
    <scope>NUCLEOTIDE SEQUENCE [LARGE SCALE GENOMIC DNA]</scope>
    <source>
        <strain evidence="2">Col 31</strain>
    </source>
</reference>
<keyword evidence="3" id="KW-1185">Reference proteome</keyword>
<proteinExistence type="predicted"/>
<evidence type="ECO:0000313" key="2">
    <source>
        <dbReference type="EMBL" id="KAK1445894.1"/>
    </source>
</evidence>
<comment type="caution">
    <text evidence="2">The sequence shown here is derived from an EMBL/GenBank/DDBJ whole genome shotgun (WGS) entry which is preliminary data.</text>
</comment>
<name>A0AAI9TUH3_9PEZI</name>
<evidence type="ECO:0000256" key="1">
    <source>
        <dbReference type="SAM" id="MobiDB-lite"/>
    </source>
</evidence>
<accession>A0AAI9TUH3</accession>
<gene>
    <name evidence="2" type="ORF">CMEL01_10137</name>
</gene>
<organism evidence="2 3">
    <name type="scientific">Colletotrichum melonis</name>
    <dbReference type="NCBI Taxonomy" id="1209925"/>
    <lineage>
        <taxon>Eukaryota</taxon>
        <taxon>Fungi</taxon>
        <taxon>Dikarya</taxon>
        <taxon>Ascomycota</taxon>
        <taxon>Pezizomycotina</taxon>
        <taxon>Sordariomycetes</taxon>
        <taxon>Hypocreomycetidae</taxon>
        <taxon>Glomerellales</taxon>
        <taxon>Glomerellaceae</taxon>
        <taxon>Colletotrichum</taxon>
        <taxon>Colletotrichum acutatum species complex</taxon>
    </lineage>
</organism>
<dbReference type="AlphaFoldDB" id="A0AAI9TUH3"/>
<sequence length="153" mass="16776">MMGCQSRQPARLSDTVYSEAEVNAGTVTRGDEDGDGNTRDHGKTVTLRRIRHHPYRLGDNEREFVFELHQVRVPAGERTAWPATPGSTEHKSPASQEAIVADPKYEQAPARAAVAAAPRSMAPIASRRILADILVPPSFAPTYRSFTFASLSF</sequence>
<dbReference type="EMBL" id="MLGG01000090">
    <property type="protein sequence ID" value="KAK1445894.1"/>
    <property type="molecule type" value="Genomic_DNA"/>
</dbReference>
<feature type="region of interest" description="Disordered" evidence="1">
    <location>
        <begin position="1"/>
        <end position="43"/>
    </location>
</feature>
<dbReference type="Proteomes" id="UP001239795">
    <property type="component" value="Unassembled WGS sequence"/>
</dbReference>
<feature type="region of interest" description="Disordered" evidence="1">
    <location>
        <begin position="77"/>
        <end position="97"/>
    </location>
</feature>